<dbReference type="EMBL" id="JACIDA010000002">
    <property type="protein sequence ID" value="MBB3873088.1"/>
    <property type="molecule type" value="Genomic_DNA"/>
</dbReference>
<name>A0A7W6F0S1_9CAUL</name>
<dbReference type="InterPro" id="IPR052183">
    <property type="entry name" value="IS_Transposase"/>
</dbReference>
<evidence type="ECO:0000313" key="4">
    <source>
        <dbReference type="Proteomes" id="UP000532936"/>
    </source>
</evidence>
<sequence>MAKSTNPFRWFDSSPEVIRLIVLMYVKYPLSLRNVDREDEVLESFVTRTRDKPAALKFIKKAMKRHGRPKVVVTDRLRSYKVAMKQLGNAEKQVLGRWLCNRAENSHLPFRRRERAMLRFRRMKTLQSSAPSTTPSTTTSTRTATSSAETISKPEARPPLPNGTRSPPDDELPALVVPGGDKLALN</sequence>
<comment type="caution">
    <text evidence="3">The sequence shown here is derived from an EMBL/GenBank/DDBJ whole genome shotgun (WGS) entry which is preliminary data.</text>
</comment>
<dbReference type="PANTHER" id="PTHR35528:SF3">
    <property type="entry name" value="BLL1675 PROTEIN"/>
    <property type="match status" value="1"/>
</dbReference>
<evidence type="ECO:0000313" key="3">
    <source>
        <dbReference type="EMBL" id="MBB3873088.1"/>
    </source>
</evidence>
<dbReference type="Pfam" id="PF13610">
    <property type="entry name" value="DDE_Tnp_IS240"/>
    <property type="match status" value="1"/>
</dbReference>
<gene>
    <name evidence="3" type="ORF">GGR11_002641</name>
</gene>
<feature type="compositionally biased region" description="Low complexity" evidence="1">
    <location>
        <begin position="128"/>
        <end position="151"/>
    </location>
</feature>
<organism evidence="3 4">
    <name type="scientific">Brevundimonas mediterranea</name>
    <dbReference type="NCBI Taxonomy" id="74329"/>
    <lineage>
        <taxon>Bacteria</taxon>
        <taxon>Pseudomonadati</taxon>
        <taxon>Pseudomonadota</taxon>
        <taxon>Alphaproteobacteria</taxon>
        <taxon>Caulobacterales</taxon>
        <taxon>Caulobacteraceae</taxon>
        <taxon>Brevundimonas</taxon>
    </lineage>
</organism>
<evidence type="ECO:0000259" key="2">
    <source>
        <dbReference type="Pfam" id="PF13610"/>
    </source>
</evidence>
<dbReference type="RefSeq" id="WP_221205264.1">
    <property type="nucleotide sequence ID" value="NZ_JACIDA010000002.1"/>
</dbReference>
<dbReference type="PANTHER" id="PTHR35528">
    <property type="entry name" value="BLL1675 PROTEIN"/>
    <property type="match status" value="1"/>
</dbReference>
<evidence type="ECO:0000256" key="1">
    <source>
        <dbReference type="SAM" id="MobiDB-lite"/>
    </source>
</evidence>
<accession>A0A7W6F0S1</accession>
<reference evidence="3 4" key="1">
    <citation type="submission" date="2020-08" db="EMBL/GenBank/DDBJ databases">
        <title>Genomic Encyclopedia of Type Strains, Phase IV (KMG-IV): sequencing the most valuable type-strain genomes for metagenomic binning, comparative biology and taxonomic classification.</title>
        <authorList>
            <person name="Goeker M."/>
        </authorList>
    </citation>
    <scope>NUCLEOTIDE SEQUENCE [LARGE SCALE GENOMIC DNA]</scope>
    <source>
        <strain evidence="3 4">DSM 14878</strain>
    </source>
</reference>
<dbReference type="InterPro" id="IPR032874">
    <property type="entry name" value="DDE_dom"/>
</dbReference>
<feature type="domain" description="DDE" evidence="2">
    <location>
        <begin position="33"/>
        <end position="128"/>
    </location>
</feature>
<dbReference type="Proteomes" id="UP000532936">
    <property type="component" value="Unassembled WGS sequence"/>
</dbReference>
<dbReference type="AlphaFoldDB" id="A0A7W6F0S1"/>
<protein>
    <submittedName>
        <fullName evidence="3">Transposase-like protein</fullName>
    </submittedName>
</protein>
<proteinExistence type="predicted"/>
<feature type="region of interest" description="Disordered" evidence="1">
    <location>
        <begin position="124"/>
        <end position="186"/>
    </location>
</feature>